<dbReference type="InterPro" id="IPR025460">
    <property type="entry name" value="DUF4280"/>
</dbReference>
<organism evidence="1 2">
    <name type="scientific">Paenibacillus hunanensis</name>
    <dbReference type="NCBI Taxonomy" id="539262"/>
    <lineage>
        <taxon>Bacteria</taxon>
        <taxon>Bacillati</taxon>
        <taxon>Bacillota</taxon>
        <taxon>Bacilli</taxon>
        <taxon>Bacillales</taxon>
        <taxon>Paenibacillaceae</taxon>
        <taxon>Paenibacillus</taxon>
    </lineage>
</organism>
<comment type="caution">
    <text evidence="1">The sequence shown here is derived from an EMBL/GenBank/DDBJ whole genome shotgun (WGS) entry which is preliminary data.</text>
</comment>
<evidence type="ECO:0008006" key="3">
    <source>
        <dbReference type="Google" id="ProtNLM"/>
    </source>
</evidence>
<keyword evidence="2" id="KW-1185">Reference proteome</keyword>
<dbReference type="Proteomes" id="UP001185028">
    <property type="component" value="Unassembled WGS sequence"/>
</dbReference>
<evidence type="ECO:0000313" key="1">
    <source>
        <dbReference type="EMBL" id="MDR6245543.1"/>
    </source>
</evidence>
<sequence>MSDEYYVVRGASMRCSCGSHKRKINLPASHGAFVKTKPMMNEDDYKSVNVPSFGVCSSSANPSSAKVYLVGENGGQVEGKPCKPMLMQPWMNTMKKTRVENKPALTTSSCHMCMYKGSITFESSGQE</sequence>
<protein>
    <recommendedName>
        <fullName evidence="3">DUF4280 domain-containing protein</fullName>
    </recommendedName>
</protein>
<evidence type="ECO:0000313" key="2">
    <source>
        <dbReference type="Proteomes" id="UP001185028"/>
    </source>
</evidence>
<dbReference type="Pfam" id="PF14107">
    <property type="entry name" value="DUF4280"/>
    <property type="match status" value="1"/>
</dbReference>
<proteinExistence type="predicted"/>
<accession>A0ABU1J4Z1</accession>
<dbReference type="RefSeq" id="WP_188775158.1">
    <property type="nucleotide sequence ID" value="NZ_BMMB01000004.1"/>
</dbReference>
<dbReference type="EMBL" id="JAVDQH010000015">
    <property type="protein sequence ID" value="MDR6245543.1"/>
    <property type="molecule type" value="Genomic_DNA"/>
</dbReference>
<reference evidence="1 2" key="1">
    <citation type="submission" date="2023-07" db="EMBL/GenBank/DDBJ databases">
        <title>Genomic Encyclopedia of Type Strains, Phase IV (KMG-IV): sequencing the most valuable type-strain genomes for metagenomic binning, comparative biology and taxonomic classification.</title>
        <authorList>
            <person name="Goeker M."/>
        </authorList>
    </citation>
    <scope>NUCLEOTIDE SEQUENCE [LARGE SCALE GENOMIC DNA]</scope>
    <source>
        <strain evidence="1 2">DSM 22170</strain>
    </source>
</reference>
<gene>
    <name evidence="1" type="ORF">JOC58_003456</name>
</gene>
<name>A0ABU1J4Z1_9BACL</name>